<dbReference type="AlphaFoldDB" id="A0A1N6G8A1"/>
<accession>A0A1N6G8A1</accession>
<dbReference type="InterPro" id="IPR025332">
    <property type="entry name" value="DUF4238"/>
</dbReference>
<evidence type="ECO:0008006" key="3">
    <source>
        <dbReference type="Google" id="ProtNLM"/>
    </source>
</evidence>
<sequence>MSKRSKNHHYVPKVLQRSFLAEPNHIWFSKRELGGEYCAPYLKHIDKAFYSRNYYTIVHNDELSDTIEREHYGVIDNYLGEVVPEFISALERGAAPVFSGIPLDSIKEVVLEMAKRTPEFPRPHNDLEIGKELIERTLVELGKKKDLSEYVKTSSVLGDSSKLIELGRSIRVRATISRSDRVAAALSELSVRWATIPSKHAYILSSLMVYRVGNGGSNALNDPKTELWMPISPRFALVVLHDPGSKIPLIVRDSPRHVRKINEYAARNSSEIGSHSRKLIESITGKRARV</sequence>
<dbReference type="RefSeq" id="WP_074256313.1">
    <property type="nucleotide sequence ID" value="NZ_FSRL01000001.1"/>
</dbReference>
<dbReference type="OrthoDB" id="7840050at2"/>
<dbReference type="Pfam" id="PF14022">
    <property type="entry name" value="DUF4238"/>
    <property type="match status" value="1"/>
</dbReference>
<keyword evidence="2" id="KW-1185">Reference proteome</keyword>
<gene>
    <name evidence="1" type="ORF">SAMN05444002_2275</name>
</gene>
<proteinExistence type="predicted"/>
<dbReference type="Proteomes" id="UP000184932">
    <property type="component" value="Unassembled WGS sequence"/>
</dbReference>
<dbReference type="EMBL" id="FSRL01000001">
    <property type="protein sequence ID" value="SIO03642.1"/>
    <property type="molecule type" value="Genomic_DNA"/>
</dbReference>
<name>A0A1N6G8A1_9RHOB</name>
<reference evidence="2" key="1">
    <citation type="submission" date="2016-11" db="EMBL/GenBank/DDBJ databases">
        <authorList>
            <person name="Varghese N."/>
            <person name="Submissions S."/>
        </authorList>
    </citation>
    <scope>NUCLEOTIDE SEQUENCE [LARGE SCALE GENOMIC DNA]</scope>
    <source>
        <strain evidence="2">DSM 29440</strain>
    </source>
</reference>
<evidence type="ECO:0000313" key="2">
    <source>
        <dbReference type="Proteomes" id="UP000184932"/>
    </source>
</evidence>
<protein>
    <recommendedName>
        <fullName evidence="3">DUF4238 domain-containing protein</fullName>
    </recommendedName>
</protein>
<organism evidence="1 2">
    <name type="scientific">Vannielia litorea</name>
    <dbReference type="NCBI Taxonomy" id="1217970"/>
    <lineage>
        <taxon>Bacteria</taxon>
        <taxon>Pseudomonadati</taxon>
        <taxon>Pseudomonadota</taxon>
        <taxon>Alphaproteobacteria</taxon>
        <taxon>Rhodobacterales</taxon>
        <taxon>Paracoccaceae</taxon>
        <taxon>Vannielia</taxon>
    </lineage>
</organism>
<evidence type="ECO:0000313" key="1">
    <source>
        <dbReference type="EMBL" id="SIO03642.1"/>
    </source>
</evidence>